<dbReference type="OrthoDB" id="10005898at2759"/>
<dbReference type="AlphaFoldDB" id="A0A5M8PTB0"/>
<comment type="caution">
    <text evidence="1">The sequence shown here is derived from an EMBL/GenBank/DDBJ whole genome shotgun (WGS) entry which is preliminary data.</text>
</comment>
<accession>A0A5M8PTB0</accession>
<reference evidence="1 2" key="1">
    <citation type="submission" date="2019-09" db="EMBL/GenBank/DDBJ databases">
        <title>The hologenome of the rock-dwelling lichen Lasallia pustulata.</title>
        <authorList>
            <person name="Greshake Tzovaras B."/>
            <person name="Segers F."/>
            <person name="Bicker A."/>
            <person name="Dal Grande F."/>
            <person name="Otte J."/>
            <person name="Hankeln T."/>
            <person name="Schmitt I."/>
            <person name="Ebersberger I."/>
        </authorList>
    </citation>
    <scope>NUCLEOTIDE SEQUENCE [LARGE SCALE GENOMIC DNA]</scope>
    <source>
        <strain evidence="1">A1-1</strain>
    </source>
</reference>
<name>A0A5M8PTB0_9LECA</name>
<evidence type="ECO:0000313" key="1">
    <source>
        <dbReference type="EMBL" id="KAA6411926.1"/>
    </source>
</evidence>
<protein>
    <submittedName>
        <fullName evidence="1">Uncharacterized protein</fullName>
    </submittedName>
</protein>
<organism evidence="1 2">
    <name type="scientific">Lasallia pustulata</name>
    <dbReference type="NCBI Taxonomy" id="136370"/>
    <lineage>
        <taxon>Eukaryota</taxon>
        <taxon>Fungi</taxon>
        <taxon>Dikarya</taxon>
        <taxon>Ascomycota</taxon>
        <taxon>Pezizomycotina</taxon>
        <taxon>Lecanoromycetes</taxon>
        <taxon>OSLEUM clade</taxon>
        <taxon>Umbilicariomycetidae</taxon>
        <taxon>Umbilicariales</taxon>
        <taxon>Umbilicariaceae</taxon>
        <taxon>Lasallia</taxon>
    </lineage>
</organism>
<gene>
    <name evidence="1" type="ORF">FRX48_04076</name>
</gene>
<sequence length="109" mass="12066">MSKQADLIDGFRILLRLWGLLGILAWAKSVSETPPHDTILHTIAWAQILVNALYQLLENGAYLASHQVLSWSEQKVNRWYLWSSPLLDGARGIRVRQTGAGVGAQETGG</sequence>
<proteinExistence type="predicted"/>
<evidence type="ECO:0000313" key="2">
    <source>
        <dbReference type="Proteomes" id="UP000324767"/>
    </source>
</evidence>
<dbReference type="EMBL" id="VXIT01000006">
    <property type="protein sequence ID" value="KAA6411926.1"/>
    <property type="molecule type" value="Genomic_DNA"/>
</dbReference>
<dbReference type="Proteomes" id="UP000324767">
    <property type="component" value="Unassembled WGS sequence"/>
</dbReference>